<keyword evidence="1" id="KW-1133">Transmembrane helix</keyword>
<dbReference type="Proteomes" id="UP001642540">
    <property type="component" value="Unassembled WGS sequence"/>
</dbReference>
<keyword evidence="1" id="KW-0472">Membrane</keyword>
<comment type="caution">
    <text evidence="2">The sequence shown here is derived from an EMBL/GenBank/DDBJ whole genome shotgun (WGS) entry which is preliminary data.</text>
</comment>
<evidence type="ECO:0000313" key="2">
    <source>
        <dbReference type="EMBL" id="CAL8080144.1"/>
    </source>
</evidence>
<evidence type="ECO:0000313" key="3">
    <source>
        <dbReference type="Proteomes" id="UP001642540"/>
    </source>
</evidence>
<keyword evidence="3" id="KW-1185">Reference proteome</keyword>
<accession>A0ABP1PY61</accession>
<keyword evidence="1" id="KW-0812">Transmembrane</keyword>
<evidence type="ECO:0000256" key="1">
    <source>
        <dbReference type="SAM" id="Phobius"/>
    </source>
</evidence>
<reference evidence="2 3" key="1">
    <citation type="submission" date="2024-08" db="EMBL/GenBank/DDBJ databases">
        <authorList>
            <person name="Cucini C."/>
            <person name="Frati F."/>
        </authorList>
    </citation>
    <scope>NUCLEOTIDE SEQUENCE [LARGE SCALE GENOMIC DNA]</scope>
</reference>
<dbReference type="EMBL" id="CAXLJM020000014">
    <property type="protein sequence ID" value="CAL8080144.1"/>
    <property type="molecule type" value="Genomic_DNA"/>
</dbReference>
<feature type="transmembrane region" description="Helical" evidence="1">
    <location>
        <begin position="33"/>
        <end position="61"/>
    </location>
</feature>
<organism evidence="2 3">
    <name type="scientific">Orchesella dallaii</name>
    <dbReference type="NCBI Taxonomy" id="48710"/>
    <lineage>
        <taxon>Eukaryota</taxon>
        <taxon>Metazoa</taxon>
        <taxon>Ecdysozoa</taxon>
        <taxon>Arthropoda</taxon>
        <taxon>Hexapoda</taxon>
        <taxon>Collembola</taxon>
        <taxon>Entomobryomorpha</taxon>
        <taxon>Entomobryoidea</taxon>
        <taxon>Orchesellidae</taxon>
        <taxon>Orchesellinae</taxon>
        <taxon>Orchesella</taxon>
    </lineage>
</organism>
<protein>
    <submittedName>
        <fullName evidence="2">Uncharacterized protein</fullName>
    </submittedName>
</protein>
<gene>
    <name evidence="2" type="ORF">ODALV1_LOCUS4557</name>
</gene>
<sequence>MDSHSDNSSSQLSSSPTSQLAFELEEVFEEEPRIISCVLLFTFFYILALIVLFFGLTYLIIEVNEFAETLSEIKHTFAYLKETYPFLVQKDGGAQLRDAVSGL</sequence>
<proteinExistence type="predicted"/>
<name>A0ABP1PY61_9HEXA</name>